<dbReference type="Gene3D" id="3.10.180.10">
    <property type="entry name" value="2,3-Dihydroxybiphenyl 1,2-Dioxygenase, domain 1"/>
    <property type="match status" value="1"/>
</dbReference>
<gene>
    <name evidence="2" type="ORF">OG327_01975</name>
</gene>
<organism evidence="2">
    <name type="scientific">Streptomyces sp. NBC_00049</name>
    <dbReference type="NCBI Taxonomy" id="2903617"/>
    <lineage>
        <taxon>Bacteria</taxon>
        <taxon>Bacillati</taxon>
        <taxon>Actinomycetota</taxon>
        <taxon>Actinomycetes</taxon>
        <taxon>Kitasatosporales</taxon>
        <taxon>Streptomycetaceae</taxon>
        <taxon>Streptomyces</taxon>
    </lineage>
</organism>
<dbReference type="PANTHER" id="PTHR33993">
    <property type="entry name" value="GLYOXALASE-RELATED"/>
    <property type="match status" value="1"/>
</dbReference>
<dbReference type="PROSITE" id="PS51819">
    <property type="entry name" value="VOC"/>
    <property type="match status" value="1"/>
</dbReference>
<dbReference type="EMBL" id="CP108264">
    <property type="protein sequence ID" value="WTU72194.1"/>
    <property type="molecule type" value="Genomic_DNA"/>
</dbReference>
<dbReference type="PANTHER" id="PTHR33993:SF14">
    <property type="entry name" value="GB|AAF24581.1"/>
    <property type="match status" value="1"/>
</dbReference>
<feature type="domain" description="VOC" evidence="1">
    <location>
        <begin position="4"/>
        <end position="117"/>
    </location>
</feature>
<dbReference type="SUPFAM" id="SSF54593">
    <property type="entry name" value="Glyoxalase/Bleomycin resistance protein/Dihydroxybiphenyl dioxygenase"/>
    <property type="match status" value="1"/>
</dbReference>
<dbReference type="InterPro" id="IPR052164">
    <property type="entry name" value="Anthracycline_SecMetBiosynth"/>
</dbReference>
<dbReference type="InterPro" id="IPR037523">
    <property type="entry name" value="VOC_core"/>
</dbReference>
<reference evidence="2" key="1">
    <citation type="submission" date="2022-10" db="EMBL/GenBank/DDBJ databases">
        <title>The complete genomes of actinobacterial strains from the NBC collection.</title>
        <authorList>
            <person name="Joergensen T.S."/>
            <person name="Alvarez Arevalo M."/>
            <person name="Sterndorff E.B."/>
            <person name="Faurdal D."/>
            <person name="Vuksanovic O."/>
            <person name="Mourched A.-S."/>
            <person name="Charusanti P."/>
            <person name="Shaw S."/>
            <person name="Blin K."/>
            <person name="Weber T."/>
        </authorList>
    </citation>
    <scope>NUCLEOTIDE SEQUENCE</scope>
    <source>
        <strain evidence="2">NBC_00049</strain>
    </source>
</reference>
<dbReference type="AlphaFoldDB" id="A0AAU2JKX4"/>
<protein>
    <submittedName>
        <fullName evidence="2">VOC family protein</fullName>
    </submittedName>
</protein>
<dbReference type="InterPro" id="IPR029068">
    <property type="entry name" value="Glyas_Bleomycin-R_OHBP_Dase"/>
</dbReference>
<accession>A0AAU2JKX4</accession>
<sequence length="121" mass="12778">MAGEVSFFELGAGDAERARTFYGGLFGWVFEPGPTDGGGFAIRTPNVPGGLHGNDPGASPYLFFKVDDMTTALRRVRELGGSADDIDLGGGEESVARFGRFQLCHDDQGTPFGLHQPPADG</sequence>
<evidence type="ECO:0000313" key="2">
    <source>
        <dbReference type="EMBL" id="WTU72194.1"/>
    </source>
</evidence>
<evidence type="ECO:0000259" key="1">
    <source>
        <dbReference type="PROSITE" id="PS51819"/>
    </source>
</evidence>
<name>A0AAU2JKX4_9ACTN</name>
<proteinExistence type="predicted"/>